<gene>
    <name evidence="1" type="primary">HDR4</name>
    <name evidence="1" type="ORF">AURANDRAFT_65063</name>
</gene>
<evidence type="ECO:0000313" key="1">
    <source>
        <dbReference type="EMBL" id="EGB06898.1"/>
    </source>
</evidence>
<protein>
    <submittedName>
        <fullName evidence="1">Uncharacterized protein HDR4</fullName>
    </submittedName>
</protein>
<dbReference type="ESTHER" id="auran-f0yci9">
    <property type="family name" value="Duf_3089"/>
</dbReference>
<proteinExistence type="predicted"/>
<dbReference type="InterPro" id="IPR021440">
    <property type="entry name" value="DUF3089"/>
</dbReference>
<evidence type="ECO:0000313" key="2">
    <source>
        <dbReference type="Proteomes" id="UP000002729"/>
    </source>
</evidence>
<dbReference type="KEGG" id="aaf:AURANDRAFT_65063"/>
<dbReference type="GeneID" id="20225146"/>
<accession>F0YCI9</accession>
<dbReference type="AlphaFoldDB" id="F0YCI9"/>
<name>F0YCI9_AURAN</name>
<dbReference type="OrthoDB" id="194358at2759"/>
<sequence>MASWLADEAQKFVDQTQAYVTCLINGPATTESESQTETDAAPAYATDKSWWLANPALGVVGSELWVPMQTVPPTTVECAPVAGSPAADVFFVHGTLASPQDGPRGDGNYDCRASLPDATKGYVLSQAACFNAVARIFAPHYRYAAFVAEDARRGLDLDGRRDFAFADVDRAFDAFLAASGSRPFFLAGHSQGAVMVKKLLEARFGDESLRRRLVGCYAPGLALFANVAPPLPLATEPGAVGTLACWNCAAEHAAFEHTVVGSLCGGYRPLTALPGLDAAGEGSHLGCFGWGAFFVQVFYTEACAKVAVKDGLLRIVGDKNALAYYATGTGCMHKWDFHLLWLDVRKNAVAQLANYEKETAAA</sequence>
<dbReference type="SUPFAM" id="SSF53474">
    <property type="entry name" value="alpha/beta-Hydrolases"/>
    <property type="match status" value="1"/>
</dbReference>
<dbReference type="Gene3D" id="3.40.50.1820">
    <property type="entry name" value="alpha/beta hydrolase"/>
    <property type="match status" value="1"/>
</dbReference>
<dbReference type="Proteomes" id="UP000002729">
    <property type="component" value="Unassembled WGS sequence"/>
</dbReference>
<dbReference type="OMA" id="YTEACAK"/>
<dbReference type="InParanoid" id="F0YCI9"/>
<dbReference type="EMBL" id="GL833132">
    <property type="protein sequence ID" value="EGB06898.1"/>
    <property type="molecule type" value="Genomic_DNA"/>
</dbReference>
<dbReference type="RefSeq" id="XP_009038142.1">
    <property type="nucleotide sequence ID" value="XM_009039894.1"/>
</dbReference>
<dbReference type="Pfam" id="PF11288">
    <property type="entry name" value="DUF3089"/>
    <property type="match status" value="1"/>
</dbReference>
<organism evidence="2">
    <name type="scientific">Aureococcus anophagefferens</name>
    <name type="common">Harmful bloom alga</name>
    <dbReference type="NCBI Taxonomy" id="44056"/>
    <lineage>
        <taxon>Eukaryota</taxon>
        <taxon>Sar</taxon>
        <taxon>Stramenopiles</taxon>
        <taxon>Ochrophyta</taxon>
        <taxon>Pelagophyceae</taxon>
        <taxon>Pelagomonadales</taxon>
        <taxon>Pelagomonadaceae</taxon>
        <taxon>Aureococcus</taxon>
    </lineage>
</organism>
<dbReference type="InterPro" id="IPR029058">
    <property type="entry name" value="AB_hydrolase_fold"/>
</dbReference>
<reference evidence="1 2" key="1">
    <citation type="journal article" date="2011" name="Proc. Natl. Acad. Sci. U.S.A.">
        <title>Niche of harmful alga Aureococcus anophagefferens revealed through ecogenomics.</title>
        <authorList>
            <person name="Gobler C.J."/>
            <person name="Berry D.L."/>
            <person name="Dyhrman S.T."/>
            <person name="Wilhelm S.W."/>
            <person name="Salamov A."/>
            <person name="Lobanov A.V."/>
            <person name="Zhang Y."/>
            <person name="Collier J.L."/>
            <person name="Wurch L.L."/>
            <person name="Kustka A.B."/>
            <person name="Dill B.D."/>
            <person name="Shah M."/>
            <person name="VerBerkmoes N.C."/>
            <person name="Kuo A."/>
            <person name="Terry A."/>
            <person name="Pangilinan J."/>
            <person name="Lindquist E.A."/>
            <person name="Lucas S."/>
            <person name="Paulsen I.T."/>
            <person name="Hattenrath-Lehmann T.K."/>
            <person name="Talmage S.C."/>
            <person name="Walker E.A."/>
            <person name="Koch F."/>
            <person name="Burson A.M."/>
            <person name="Marcoval M.A."/>
            <person name="Tang Y.Z."/>
            <person name="Lecleir G.R."/>
            <person name="Coyne K.J."/>
            <person name="Berg G.M."/>
            <person name="Bertrand E.M."/>
            <person name="Saito M.A."/>
            <person name="Gladyshev V.N."/>
            <person name="Grigoriev I.V."/>
        </authorList>
    </citation>
    <scope>NUCLEOTIDE SEQUENCE [LARGE SCALE GENOMIC DNA]</scope>
    <source>
        <strain evidence="2">CCMP 1984</strain>
    </source>
</reference>
<keyword evidence="2" id="KW-1185">Reference proteome</keyword>